<dbReference type="Pfam" id="PF00535">
    <property type="entry name" value="Glycos_transf_2"/>
    <property type="match status" value="1"/>
</dbReference>
<dbReference type="InterPro" id="IPR029044">
    <property type="entry name" value="Nucleotide-diphossugar_trans"/>
</dbReference>
<organism evidence="4 5">
    <name type="scientific">Amedibacillus dolichus</name>
    <dbReference type="NCBI Taxonomy" id="31971"/>
    <lineage>
        <taxon>Bacteria</taxon>
        <taxon>Bacillati</taxon>
        <taxon>Bacillota</taxon>
        <taxon>Erysipelotrichia</taxon>
        <taxon>Erysipelotrichales</taxon>
        <taxon>Erysipelotrichaceae</taxon>
        <taxon>Amedibacillus</taxon>
    </lineage>
</organism>
<dbReference type="PANTHER" id="PTHR22916">
    <property type="entry name" value="GLYCOSYLTRANSFERASE"/>
    <property type="match status" value="1"/>
</dbReference>
<dbReference type="GO" id="GO:0016757">
    <property type="term" value="F:glycosyltransferase activity"/>
    <property type="evidence" value="ECO:0007669"/>
    <property type="project" value="UniProtKB-KW"/>
</dbReference>
<feature type="domain" description="Glycosyltransferase 2-like" evidence="3">
    <location>
        <begin position="7"/>
        <end position="136"/>
    </location>
</feature>
<protein>
    <submittedName>
        <fullName evidence="4">Glycosyltransferase family 2 protein</fullName>
        <ecNumber evidence="4">2.4.-.-</ecNumber>
    </submittedName>
</protein>
<evidence type="ECO:0000256" key="1">
    <source>
        <dbReference type="ARBA" id="ARBA00022676"/>
    </source>
</evidence>
<dbReference type="Gene3D" id="3.90.550.10">
    <property type="entry name" value="Spore Coat Polysaccharide Biosynthesis Protein SpsA, Chain A"/>
    <property type="match status" value="1"/>
</dbReference>
<evidence type="ECO:0000256" key="2">
    <source>
        <dbReference type="ARBA" id="ARBA00022679"/>
    </source>
</evidence>
<dbReference type="EMBL" id="JAUDCG010000056">
    <property type="protein sequence ID" value="MDM8157977.1"/>
    <property type="molecule type" value="Genomic_DNA"/>
</dbReference>
<dbReference type="Proteomes" id="UP001529340">
    <property type="component" value="Unassembled WGS sequence"/>
</dbReference>
<sequence length="317" mass="37409">MKKDLVSIIVPVYNVEKYVERCLRSLVAQTYPAVEILLVSDGSTDGSDAICERYAQAHAQIRYFRKENEGVSETRNFAMCHACGEYYLFVDSDDFIESDMVERMMEVMKKEQGDLVICSYRMDYRFAHLNRKAPRGQVWEKRAVLHELTKNEAINNFAWGKLYHARLFEGIEFHSRRFEDIYTIFRTFLKAERIVSMPDRFYHYVQRKGSIMNKDGLLALDMDIVLEMRNAFEYQEQMLNAALPQGHFSNQRNYFNTDMLIIYTMLVFVKRRDAYRYPLPRLQLAGLPLILRIAYRAWLGCAKLKFGRHLQMCPNES</sequence>
<evidence type="ECO:0000313" key="5">
    <source>
        <dbReference type="Proteomes" id="UP001529340"/>
    </source>
</evidence>
<dbReference type="SUPFAM" id="SSF53448">
    <property type="entry name" value="Nucleotide-diphospho-sugar transferases"/>
    <property type="match status" value="1"/>
</dbReference>
<keyword evidence="5" id="KW-1185">Reference proteome</keyword>
<keyword evidence="1 4" id="KW-0328">Glycosyltransferase</keyword>
<evidence type="ECO:0000259" key="3">
    <source>
        <dbReference type="Pfam" id="PF00535"/>
    </source>
</evidence>
<dbReference type="PANTHER" id="PTHR22916:SF51">
    <property type="entry name" value="GLYCOSYLTRANSFERASE EPSH-RELATED"/>
    <property type="match status" value="1"/>
</dbReference>
<name>A0ABT7UED6_9FIRM</name>
<comment type="caution">
    <text evidence="4">The sequence shown here is derived from an EMBL/GenBank/DDBJ whole genome shotgun (WGS) entry which is preliminary data.</text>
</comment>
<proteinExistence type="predicted"/>
<dbReference type="RefSeq" id="WP_289608415.1">
    <property type="nucleotide sequence ID" value="NZ_JAUDCG010000056.1"/>
</dbReference>
<dbReference type="InterPro" id="IPR001173">
    <property type="entry name" value="Glyco_trans_2-like"/>
</dbReference>
<gene>
    <name evidence="4" type="ORF">QUV96_10075</name>
</gene>
<reference evidence="4" key="1">
    <citation type="submission" date="2023-06" db="EMBL/GenBank/DDBJ databases">
        <title>Identification and characterization of horizontal gene transfer across gut microbiota members of farm animals based on homology search.</title>
        <authorList>
            <person name="Schwarzerova J."/>
            <person name="Nykrynova M."/>
            <person name="Jureckova K."/>
            <person name="Cejkova D."/>
            <person name="Rychlik I."/>
        </authorList>
    </citation>
    <scope>NUCLEOTIDE SEQUENCE</scope>
    <source>
        <strain evidence="4">ET39</strain>
    </source>
</reference>
<reference evidence="4" key="2">
    <citation type="submission" date="2023-06" db="EMBL/GenBank/DDBJ databases">
        <authorList>
            <person name="Zeman M."/>
            <person name="Kubasova T."/>
            <person name="Jahodarova E."/>
            <person name="Nykrynova M."/>
            <person name="Rychlik I."/>
        </authorList>
    </citation>
    <scope>NUCLEOTIDE SEQUENCE</scope>
    <source>
        <strain evidence="4">ET39</strain>
    </source>
</reference>
<keyword evidence="2 4" id="KW-0808">Transferase</keyword>
<accession>A0ABT7UED6</accession>
<evidence type="ECO:0000313" key="4">
    <source>
        <dbReference type="EMBL" id="MDM8157977.1"/>
    </source>
</evidence>
<dbReference type="EC" id="2.4.-.-" evidence="4"/>
<dbReference type="CDD" id="cd00761">
    <property type="entry name" value="Glyco_tranf_GTA_type"/>
    <property type="match status" value="1"/>
</dbReference>